<dbReference type="PANTHER" id="PTHR43507:SF1">
    <property type="entry name" value="NADH-UBIQUINONE OXIDOREDUCTASE CHAIN 4"/>
    <property type="match status" value="1"/>
</dbReference>
<dbReference type="Pfam" id="PF00361">
    <property type="entry name" value="Proton_antipo_M"/>
    <property type="match status" value="1"/>
</dbReference>
<feature type="transmembrane region" description="Helical" evidence="3">
    <location>
        <begin position="296"/>
        <end position="313"/>
    </location>
</feature>
<dbReference type="EMBL" id="CP011125">
    <property type="protein sequence ID" value="AKF04039.1"/>
    <property type="molecule type" value="Genomic_DNA"/>
</dbReference>
<dbReference type="GO" id="GO:0048039">
    <property type="term" value="F:ubiquinone binding"/>
    <property type="evidence" value="ECO:0007669"/>
    <property type="project" value="TreeGrafter"/>
</dbReference>
<evidence type="ECO:0000259" key="4">
    <source>
        <dbReference type="Pfam" id="PF00361"/>
    </source>
</evidence>
<dbReference type="GO" id="GO:0008137">
    <property type="term" value="F:NADH dehydrogenase (ubiquinone) activity"/>
    <property type="evidence" value="ECO:0007669"/>
    <property type="project" value="InterPro"/>
</dbReference>
<feature type="transmembrane region" description="Helical" evidence="3">
    <location>
        <begin position="73"/>
        <end position="99"/>
    </location>
</feature>
<evidence type="ECO:0000313" key="5">
    <source>
        <dbReference type="EMBL" id="AKF04039.1"/>
    </source>
</evidence>
<feature type="transmembrane region" description="Helical" evidence="3">
    <location>
        <begin position="270"/>
        <end position="289"/>
    </location>
</feature>
<protein>
    <submittedName>
        <fullName evidence="5">NADH-ubiquinone oxidoreductase chain M</fullName>
    </submittedName>
</protein>
<dbReference type="GO" id="GO:0016020">
    <property type="term" value="C:membrane"/>
    <property type="evidence" value="ECO:0007669"/>
    <property type="project" value="UniProtKB-SubCell"/>
</dbReference>
<dbReference type="GO" id="GO:0012505">
    <property type="term" value="C:endomembrane system"/>
    <property type="evidence" value="ECO:0007669"/>
    <property type="project" value="UniProtKB-SubCell"/>
</dbReference>
<organism evidence="5 6">
    <name type="scientific">Sandaracinus amylolyticus</name>
    <dbReference type="NCBI Taxonomy" id="927083"/>
    <lineage>
        <taxon>Bacteria</taxon>
        <taxon>Pseudomonadati</taxon>
        <taxon>Myxococcota</taxon>
        <taxon>Polyangia</taxon>
        <taxon>Polyangiales</taxon>
        <taxon>Sandaracinaceae</taxon>
        <taxon>Sandaracinus</taxon>
    </lineage>
</organism>
<sequence>MSAPVLTILIALPALGALALPVIRDERSARVASILVAAATFTLASAIALSFARTPGAHLVELGPSVPLVGARWHLGVDGLAAPFLPLASLLALGVLVAAPREETRRGSSVAVLLTLSMTLGVYLALDVLLLTAFWIACLVPGAMELHRARRIELARMVDVYLVLGSLPIVAAAIVIGVSRASAGAALPFDLANASAAPMPPSGQHVVFVLLALAVLIRKAITPFHSWMPVLIERGPIGIATMIAGTHLGAFLVARLMIPLLPEAARADLPLLAGLALVSALYNAFVALSQHDMRRMLGFVVTSQLGLVLVGLAEVDSNSVHGAMLQMVAVAITTAGMLVIAGAIGARCGTTEMRRLGGLAARFPRMAAAFFLLALAAIGLPGSLQYVAEDLLLHGLLDGHPFVATVLLVVTVLNGITLLRAFFTTFYGAAREPRLVGPEVRDLVARERVVVLAAIAIGVVSGVAPAPLLALRADAVRALAIASEHAGPDAPTIDAPH</sequence>
<feature type="transmembrane region" description="Helical" evidence="3">
    <location>
        <begin position="449"/>
        <end position="470"/>
    </location>
</feature>
<dbReference type="GO" id="GO:0015990">
    <property type="term" value="P:electron transport coupled proton transport"/>
    <property type="evidence" value="ECO:0007669"/>
    <property type="project" value="TreeGrafter"/>
</dbReference>
<evidence type="ECO:0000256" key="3">
    <source>
        <dbReference type="SAM" id="Phobius"/>
    </source>
</evidence>
<dbReference type="RefSeq" id="WP_053231435.1">
    <property type="nucleotide sequence ID" value="NZ_CP011125.1"/>
</dbReference>
<reference evidence="5 6" key="1">
    <citation type="submission" date="2015-03" db="EMBL/GenBank/DDBJ databases">
        <title>Genome assembly of Sandaracinus amylolyticus DSM 53668.</title>
        <authorList>
            <person name="Sharma G."/>
            <person name="Subramanian S."/>
        </authorList>
    </citation>
    <scope>NUCLEOTIDE SEQUENCE [LARGE SCALE GENOMIC DNA]</scope>
    <source>
        <strain evidence="5 6">DSM 53668</strain>
    </source>
</reference>
<dbReference type="PRINTS" id="PR01437">
    <property type="entry name" value="NUOXDRDTASE4"/>
</dbReference>
<keyword evidence="6" id="KW-1185">Reference proteome</keyword>
<dbReference type="KEGG" id="samy:DB32_001188"/>
<feature type="transmembrane region" description="Helical" evidence="3">
    <location>
        <begin position="160"/>
        <end position="179"/>
    </location>
</feature>
<dbReference type="GO" id="GO:0042773">
    <property type="term" value="P:ATP synthesis coupled electron transport"/>
    <property type="evidence" value="ECO:0007669"/>
    <property type="project" value="InterPro"/>
</dbReference>
<dbReference type="AlphaFoldDB" id="A0A0F6SDU2"/>
<feature type="transmembrane region" description="Helical" evidence="3">
    <location>
        <begin position="400"/>
        <end position="428"/>
    </location>
</feature>
<feature type="transmembrane region" description="Helical" evidence="3">
    <location>
        <begin position="367"/>
        <end position="388"/>
    </location>
</feature>
<feature type="transmembrane region" description="Helical" evidence="3">
    <location>
        <begin position="325"/>
        <end position="346"/>
    </location>
</feature>
<keyword evidence="2 3" id="KW-0812">Transmembrane</keyword>
<dbReference type="InterPro" id="IPR001750">
    <property type="entry name" value="ND/Mrp_TM"/>
</dbReference>
<feature type="transmembrane region" description="Helical" evidence="3">
    <location>
        <begin position="29"/>
        <end position="52"/>
    </location>
</feature>
<dbReference type="PANTHER" id="PTHR43507">
    <property type="entry name" value="NADH-UBIQUINONE OXIDOREDUCTASE CHAIN 4"/>
    <property type="match status" value="1"/>
</dbReference>
<feature type="transmembrane region" description="Helical" evidence="3">
    <location>
        <begin position="237"/>
        <end position="258"/>
    </location>
</feature>
<dbReference type="InterPro" id="IPR003918">
    <property type="entry name" value="NADH_UbQ_OxRdtase"/>
</dbReference>
<evidence type="ECO:0000256" key="1">
    <source>
        <dbReference type="ARBA" id="ARBA00004127"/>
    </source>
</evidence>
<keyword evidence="3" id="KW-0472">Membrane</keyword>
<proteinExistence type="predicted"/>
<accession>A0A0F6SDU2</accession>
<keyword evidence="3" id="KW-1133">Transmembrane helix</keyword>
<feature type="domain" description="NADH:quinone oxidoreductase/Mrp antiporter transmembrane" evidence="4">
    <location>
        <begin position="121"/>
        <end position="412"/>
    </location>
</feature>
<dbReference type="Proteomes" id="UP000034883">
    <property type="component" value="Chromosome"/>
</dbReference>
<name>A0A0F6SDU2_9BACT</name>
<gene>
    <name evidence="5" type="ORF">DB32_001188</name>
</gene>
<keyword evidence="5" id="KW-0830">Ubiquinone</keyword>
<dbReference type="GO" id="GO:0003954">
    <property type="term" value="F:NADH dehydrogenase activity"/>
    <property type="evidence" value="ECO:0007669"/>
    <property type="project" value="TreeGrafter"/>
</dbReference>
<dbReference type="OrthoDB" id="209133at2"/>
<feature type="transmembrane region" description="Helical" evidence="3">
    <location>
        <begin position="111"/>
        <end position="140"/>
    </location>
</feature>
<evidence type="ECO:0000313" key="6">
    <source>
        <dbReference type="Proteomes" id="UP000034883"/>
    </source>
</evidence>
<evidence type="ECO:0000256" key="2">
    <source>
        <dbReference type="RuleBase" id="RU000320"/>
    </source>
</evidence>
<comment type="subcellular location">
    <subcellularLocation>
        <location evidence="1">Endomembrane system</location>
        <topology evidence="1">Multi-pass membrane protein</topology>
    </subcellularLocation>
    <subcellularLocation>
        <location evidence="2">Membrane</location>
        <topology evidence="2">Multi-pass membrane protein</topology>
    </subcellularLocation>
</comment>
<feature type="transmembrane region" description="Helical" evidence="3">
    <location>
        <begin position="199"/>
        <end position="217"/>
    </location>
</feature>
<dbReference type="STRING" id="927083.DB32_001188"/>